<dbReference type="RefSeq" id="WP_271715672.1">
    <property type="nucleotide sequence ID" value="NZ_AP024169.1"/>
</dbReference>
<evidence type="ECO:0000256" key="5">
    <source>
        <dbReference type="ARBA" id="ARBA00012142"/>
    </source>
</evidence>
<dbReference type="EC" id="2.7.1.40" evidence="5 16"/>
<dbReference type="InterPro" id="IPR015793">
    <property type="entry name" value="Pyrv_Knase_brl"/>
</dbReference>
<organism evidence="20 21">
    <name type="scientific">Anaeromicropila herbilytica</name>
    <dbReference type="NCBI Taxonomy" id="2785025"/>
    <lineage>
        <taxon>Bacteria</taxon>
        <taxon>Bacillati</taxon>
        <taxon>Bacillota</taxon>
        <taxon>Clostridia</taxon>
        <taxon>Lachnospirales</taxon>
        <taxon>Lachnospiraceae</taxon>
        <taxon>Anaeromicropila</taxon>
    </lineage>
</organism>
<dbReference type="FunFam" id="2.40.33.10:FF:000001">
    <property type="entry name" value="Pyruvate kinase"/>
    <property type="match status" value="1"/>
</dbReference>
<evidence type="ECO:0000256" key="14">
    <source>
        <dbReference type="ARBA" id="ARBA00023152"/>
    </source>
</evidence>
<evidence type="ECO:0000259" key="19">
    <source>
        <dbReference type="Pfam" id="PF02887"/>
    </source>
</evidence>
<dbReference type="InterPro" id="IPR015806">
    <property type="entry name" value="Pyrv_Knase_insert_dom_sf"/>
</dbReference>
<comment type="cofactor">
    <cofactor evidence="1">
        <name>Mg(2+)</name>
        <dbReference type="ChEBI" id="CHEBI:18420"/>
    </cofactor>
</comment>
<dbReference type="NCBIfam" id="NF004491">
    <property type="entry name" value="PRK05826.1"/>
    <property type="match status" value="1"/>
</dbReference>
<dbReference type="Pfam" id="PF00224">
    <property type="entry name" value="PK"/>
    <property type="match status" value="1"/>
</dbReference>
<evidence type="ECO:0000256" key="17">
    <source>
        <dbReference type="RuleBase" id="RU000504"/>
    </source>
</evidence>
<dbReference type="GO" id="GO:0016301">
    <property type="term" value="F:kinase activity"/>
    <property type="evidence" value="ECO:0007669"/>
    <property type="project" value="UniProtKB-KW"/>
</dbReference>
<evidence type="ECO:0000256" key="9">
    <source>
        <dbReference type="ARBA" id="ARBA00022741"/>
    </source>
</evidence>
<dbReference type="NCBIfam" id="NF004978">
    <property type="entry name" value="PRK06354.1"/>
    <property type="match status" value="1"/>
</dbReference>
<dbReference type="PROSITE" id="PS00110">
    <property type="entry name" value="PYRUVATE_KINASE"/>
    <property type="match status" value="1"/>
</dbReference>
<accession>A0A7R7ID22</accession>
<evidence type="ECO:0000259" key="18">
    <source>
        <dbReference type="Pfam" id="PF00224"/>
    </source>
</evidence>
<comment type="pathway">
    <text evidence="3 17">Carbohydrate degradation; glycolysis; pyruvate from D-glyceraldehyde 3-phosphate: step 5/5.</text>
</comment>
<evidence type="ECO:0000313" key="21">
    <source>
        <dbReference type="Proteomes" id="UP000595897"/>
    </source>
</evidence>
<dbReference type="SUPFAM" id="SSF51621">
    <property type="entry name" value="Phosphoenolpyruvate/pyruvate domain"/>
    <property type="match status" value="1"/>
</dbReference>
<dbReference type="InterPro" id="IPR040442">
    <property type="entry name" value="Pyrv_kinase-like_dom_sf"/>
</dbReference>
<evidence type="ECO:0000256" key="6">
    <source>
        <dbReference type="ARBA" id="ARBA00018587"/>
    </source>
</evidence>
<evidence type="ECO:0000256" key="1">
    <source>
        <dbReference type="ARBA" id="ARBA00001946"/>
    </source>
</evidence>
<keyword evidence="11" id="KW-0067">ATP-binding</keyword>
<dbReference type="Gene3D" id="3.20.20.60">
    <property type="entry name" value="Phosphoenolpyruvate-binding domains"/>
    <property type="match status" value="1"/>
</dbReference>
<evidence type="ECO:0000256" key="10">
    <source>
        <dbReference type="ARBA" id="ARBA00022777"/>
    </source>
</evidence>
<gene>
    <name evidence="20" type="primary">pyk</name>
    <name evidence="20" type="ORF">bsdtb5_17510</name>
</gene>
<evidence type="ECO:0000256" key="4">
    <source>
        <dbReference type="ARBA" id="ARBA00008663"/>
    </source>
</evidence>
<evidence type="ECO:0000256" key="13">
    <source>
        <dbReference type="ARBA" id="ARBA00022958"/>
    </source>
</evidence>
<comment type="cofactor">
    <cofactor evidence="2">
        <name>K(+)</name>
        <dbReference type="ChEBI" id="CHEBI:29103"/>
    </cofactor>
</comment>
<keyword evidence="15 20" id="KW-0670">Pyruvate</keyword>
<keyword evidence="8" id="KW-0479">Metal-binding</keyword>
<dbReference type="GO" id="GO:0000287">
    <property type="term" value="F:magnesium ion binding"/>
    <property type="evidence" value="ECO:0007669"/>
    <property type="project" value="UniProtKB-UniRule"/>
</dbReference>
<dbReference type="Gene3D" id="3.40.1380.20">
    <property type="entry name" value="Pyruvate kinase, C-terminal domain"/>
    <property type="match status" value="1"/>
</dbReference>
<keyword evidence="12 17" id="KW-0460">Magnesium</keyword>
<keyword evidence="14 17" id="KW-0324">Glycolysis</keyword>
<keyword evidence="9" id="KW-0547">Nucleotide-binding</keyword>
<evidence type="ECO:0000256" key="8">
    <source>
        <dbReference type="ARBA" id="ARBA00022723"/>
    </source>
</evidence>
<dbReference type="Pfam" id="PF02887">
    <property type="entry name" value="PK_C"/>
    <property type="match status" value="1"/>
</dbReference>
<keyword evidence="21" id="KW-1185">Reference proteome</keyword>
<keyword evidence="13" id="KW-0630">Potassium</keyword>
<dbReference type="EMBL" id="AP024169">
    <property type="protein sequence ID" value="BCN30456.1"/>
    <property type="molecule type" value="Genomic_DNA"/>
</dbReference>
<dbReference type="InterPro" id="IPR015795">
    <property type="entry name" value="Pyrv_Knase_C"/>
</dbReference>
<dbReference type="InterPro" id="IPR011037">
    <property type="entry name" value="Pyrv_Knase-like_insert_dom_sf"/>
</dbReference>
<dbReference type="InterPro" id="IPR018209">
    <property type="entry name" value="Pyrv_Knase_AS"/>
</dbReference>
<sequence>MKKKTKIVCTMGPNTDSKDMLRQYALSGMDIARLNFSHDTHEGHLKRINYIKELREELGLPLAILLDTKGPEIRTCLLENEQKVTLEIGQEFTFTTEDIIGNKSIVAVTYQDLPKDVKAGDIILIDDGLIACEVKTTTATEVKCTVLNGGELGNRKGINIPNVSVNLPALTQKDKDDIIFGMEQGIDFIAASFVRNAEAVREIKALVKEHNADVAIIAKIENQEGIQNIDEIIDEADGIMVARGDMGVEVPAEMVPAIQKEIIKKCNEAFKPVITATQMLDSMIRNPRPTRAEVTDVANAIYDGTDAIMLSGESAMGKYPVEAISMMVKIATETEAHLDFDAMLAEKENLKTKSVSNAVSFASVTTAKALNSKLIVASSMSGYTTRLVSKFRPKATIIGLSPCDKTLRKMQILWGVKPVKATEEKSTDAILEKAVETVKASNYAESGDTLVFTAGVPAGKTGVTNMMKVAVID</sequence>
<dbReference type="SUPFAM" id="SSF52935">
    <property type="entry name" value="PK C-terminal domain-like"/>
    <property type="match status" value="1"/>
</dbReference>
<comment type="catalytic activity">
    <reaction evidence="17">
        <text>pyruvate + ATP = phosphoenolpyruvate + ADP + H(+)</text>
        <dbReference type="Rhea" id="RHEA:18157"/>
        <dbReference type="ChEBI" id="CHEBI:15361"/>
        <dbReference type="ChEBI" id="CHEBI:15378"/>
        <dbReference type="ChEBI" id="CHEBI:30616"/>
        <dbReference type="ChEBI" id="CHEBI:58702"/>
        <dbReference type="ChEBI" id="CHEBI:456216"/>
        <dbReference type="EC" id="2.7.1.40"/>
    </reaction>
</comment>
<keyword evidence="10 17" id="KW-0418">Kinase</keyword>
<dbReference type="GO" id="GO:0030955">
    <property type="term" value="F:potassium ion binding"/>
    <property type="evidence" value="ECO:0007669"/>
    <property type="project" value="UniProtKB-UniRule"/>
</dbReference>
<feature type="domain" description="Pyruvate kinase barrel" evidence="18">
    <location>
        <begin position="3"/>
        <end position="324"/>
    </location>
</feature>
<evidence type="ECO:0000256" key="11">
    <source>
        <dbReference type="ARBA" id="ARBA00022840"/>
    </source>
</evidence>
<dbReference type="PANTHER" id="PTHR11817">
    <property type="entry name" value="PYRUVATE KINASE"/>
    <property type="match status" value="1"/>
</dbReference>
<dbReference type="GO" id="GO:0005524">
    <property type="term" value="F:ATP binding"/>
    <property type="evidence" value="ECO:0007669"/>
    <property type="project" value="UniProtKB-KW"/>
</dbReference>
<keyword evidence="7 17" id="KW-0808">Transferase</keyword>
<evidence type="ECO:0000256" key="2">
    <source>
        <dbReference type="ARBA" id="ARBA00001958"/>
    </source>
</evidence>
<evidence type="ECO:0000256" key="3">
    <source>
        <dbReference type="ARBA" id="ARBA00004997"/>
    </source>
</evidence>
<dbReference type="InterPro" id="IPR001697">
    <property type="entry name" value="Pyr_Knase"/>
</dbReference>
<dbReference type="SUPFAM" id="SSF50800">
    <property type="entry name" value="PK beta-barrel domain-like"/>
    <property type="match status" value="1"/>
</dbReference>
<dbReference type="Proteomes" id="UP000595897">
    <property type="component" value="Chromosome"/>
</dbReference>
<evidence type="ECO:0000256" key="16">
    <source>
        <dbReference type="NCBIfam" id="TIGR01064"/>
    </source>
</evidence>
<dbReference type="FunFam" id="3.20.20.60:FF:000001">
    <property type="entry name" value="Pyruvate kinase"/>
    <property type="match status" value="1"/>
</dbReference>
<reference evidence="20 21" key="1">
    <citation type="submission" date="2020-11" db="EMBL/GenBank/DDBJ databases">
        <title>Draft genome sequencing of a Lachnospiraceae strain isolated from anoxic soil subjected to BSD treatment.</title>
        <authorList>
            <person name="Uek A."/>
            <person name="Tonouchi A."/>
        </authorList>
    </citation>
    <scope>NUCLEOTIDE SEQUENCE [LARGE SCALE GENOMIC DNA]</scope>
    <source>
        <strain evidence="20 21">TB5</strain>
    </source>
</reference>
<dbReference type="Gene3D" id="2.40.33.10">
    <property type="entry name" value="PK beta-barrel domain-like"/>
    <property type="match status" value="1"/>
</dbReference>
<evidence type="ECO:0000256" key="7">
    <source>
        <dbReference type="ARBA" id="ARBA00022679"/>
    </source>
</evidence>
<protein>
    <recommendedName>
        <fullName evidence="6 16">Pyruvate kinase</fullName>
        <ecNumber evidence="5 16">2.7.1.40</ecNumber>
    </recommendedName>
</protein>
<proteinExistence type="inferred from homology"/>
<dbReference type="GO" id="GO:0006950">
    <property type="term" value="P:response to stress"/>
    <property type="evidence" value="ECO:0007669"/>
    <property type="project" value="UniProtKB-ARBA"/>
</dbReference>
<evidence type="ECO:0000313" key="20">
    <source>
        <dbReference type="EMBL" id="BCN30456.1"/>
    </source>
</evidence>
<dbReference type="InterPro" id="IPR036918">
    <property type="entry name" value="Pyrv_Knase_C_sf"/>
</dbReference>
<dbReference type="KEGG" id="ahb:bsdtb5_17510"/>
<dbReference type="GO" id="GO:0004743">
    <property type="term" value="F:pyruvate kinase activity"/>
    <property type="evidence" value="ECO:0007669"/>
    <property type="project" value="UniProtKB-UniRule"/>
</dbReference>
<dbReference type="AlphaFoldDB" id="A0A7R7ID22"/>
<comment type="similarity">
    <text evidence="4 17">Belongs to the pyruvate kinase family.</text>
</comment>
<evidence type="ECO:0000256" key="12">
    <source>
        <dbReference type="ARBA" id="ARBA00022842"/>
    </source>
</evidence>
<name>A0A7R7ID22_9FIRM</name>
<feature type="domain" description="Pyruvate kinase C-terminal" evidence="19">
    <location>
        <begin position="357"/>
        <end position="469"/>
    </location>
</feature>
<dbReference type="PRINTS" id="PR01050">
    <property type="entry name" value="PYRUVTKNASE"/>
</dbReference>
<dbReference type="NCBIfam" id="TIGR01064">
    <property type="entry name" value="pyruv_kin"/>
    <property type="match status" value="1"/>
</dbReference>
<evidence type="ECO:0000256" key="15">
    <source>
        <dbReference type="ARBA" id="ARBA00023317"/>
    </source>
</evidence>
<dbReference type="UniPathway" id="UPA00109">
    <property type="reaction ID" value="UER00188"/>
</dbReference>
<dbReference type="InterPro" id="IPR015813">
    <property type="entry name" value="Pyrv/PenolPyrv_kinase-like_dom"/>
</dbReference>